<dbReference type="EMBL" id="JACHDR010000001">
    <property type="protein sequence ID" value="MBB5513273.1"/>
    <property type="molecule type" value="Genomic_DNA"/>
</dbReference>
<dbReference type="GO" id="GO:0005886">
    <property type="term" value="C:plasma membrane"/>
    <property type="evidence" value="ECO:0007669"/>
    <property type="project" value="UniProtKB-SubCell"/>
</dbReference>
<dbReference type="Pfam" id="PF04066">
    <property type="entry name" value="MrpF_PhaF"/>
    <property type="match status" value="1"/>
</dbReference>
<proteinExistence type="predicted"/>
<comment type="caution">
    <text evidence="7">The sequence shown here is derived from an EMBL/GenBank/DDBJ whole genome shotgun (WGS) entry which is preliminary data.</text>
</comment>
<dbReference type="RefSeq" id="WP_183665520.1">
    <property type="nucleotide sequence ID" value="NZ_BAAARH010000002.1"/>
</dbReference>
<keyword evidence="2" id="KW-1003">Cell membrane</keyword>
<dbReference type="AlphaFoldDB" id="A0A7W8X0W3"/>
<feature type="transmembrane region" description="Helical" evidence="6">
    <location>
        <begin position="5"/>
        <end position="24"/>
    </location>
</feature>
<protein>
    <submittedName>
        <fullName evidence="7">Multicomponent Na+:H+ antiporter subunit F</fullName>
    </submittedName>
</protein>
<evidence type="ECO:0000313" key="8">
    <source>
        <dbReference type="Proteomes" id="UP000580797"/>
    </source>
</evidence>
<evidence type="ECO:0000256" key="2">
    <source>
        <dbReference type="ARBA" id="ARBA00022475"/>
    </source>
</evidence>
<dbReference type="InterPro" id="IPR007208">
    <property type="entry name" value="MrpF/PhaF-like"/>
</dbReference>
<organism evidence="7 8">
    <name type="scientific">Neomicrococcus aestuarii</name>
    <dbReference type="NCBI Taxonomy" id="556325"/>
    <lineage>
        <taxon>Bacteria</taxon>
        <taxon>Bacillati</taxon>
        <taxon>Actinomycetota</taxon>
        <taxon>Actinomycetes</taxon>
        <taxon>Micrococcales</taxon>
        <taxon>Micrococcaceae</taxon>
        <taxon>Neomicrococcus</taxon>
    </lineage>
</organism>
<dbReference type="Proteomes" id="UP000580797">
    <property type="component" value="Unassembled WGS sequence"/>
</dbReference>
<evidence type="ECO:0000256" key="4">
    <source>
        <dbReference type="ARBA" id="ARBA00022989"/>
    </source>
</evidence>
<feature type="transmembrane region" description="Helical" evidence="6">
    <location>
        <begin position="62"/>
        <end position="83"/>
    </location>
</feature>
<gene>
    <name evidence="7" type="ORF">HD598_001960</name>
</gene>
<reference evidence="7 8" key="1">
    <citation type="submission" date="2020-08" db="EMBL/GenBank/DDBJ databases">
        <title>Sequencing the genomes of 1000 actinobacteria strains.</title>
        <authorList>
            <person name="Klenk H.-P."/>
        </authorList>
    </citation>
    <scope>NUCLEOTIDE SEQUENCE [LARGE SCALE GENOMIC DNA]</scope>
    <source>
        <strain evidence="7 8">DSM 105783</strain>
    </source>
</reference>
<comment type="subcellular location">
    <subcellularLocation>
        <location evidence="1">Cell membrane</location>
        <topology evidence="1">Multi-pass membrane protein</topology>
    </subcellularLocation>
</comment>
<sequence length="89" mass="9604">MMTIVVWICGILMSIGAIGAIYRVAKGPSILQRVLATDVLLIIIASALALDMAINKHTNHMAFVLIACIAGFIGSVTVSRYVYHRDGMK</sequence>
<feature type="transmembrane region" description="Helical" evidence="6">
    <location>
        <begin position="30"/>
        <end position="50"/>
    </location>
</feature>
<accession>A0A7W8X0W3</accession>
<evidence type="ECO:0000256" key="1">
    <source>
        <dbReference type="ARBA" id="ARBA00004651"/>
    </source>
</evidence>
<evidence type="ECO:0000313" key="7">
    <source>
        <dbReference type="EMBL" id="MBB5513273.1"/>
    </source>
</evidence>
<name>A0A7W8X0W3_9MICC</name>
<keyword evidence="4 6" id="KW-1133">Transmembrane helix</keyword>
<evidence type="ECO:0000256" key="6">
    <source>
        <dbReference type="SAM" id="Phobius"/>
    </source>
</evidence>
<evidence type="ECO:0000256" key="3">
    <source>
        <dbReference type="ARBA" id="ARBA00022692"/>
    </source>
</evidence>
<keyword evidence="5 6" id="KW-0472">Membrane</keyword>
<dbReference type="GO" id="GO:0015075">
    <property type="term" value="F:monoatomic ion transmembrane transporter activity"/>
    <property type="evidence" value="ECO:0007669"/>
    <property type="project" value="InterPro"/>
</dbReference>
<keyword evidence="3 6" id="KW-0812">Transmembrane</keyword>
<evidence type="ECO:0000256" key="5">
    <source>
        <dbReference type="ARBA" id="ARBA00023136"/>
    </source>
</evidence>